<organism evidence="4 5">
    <name type="scientific">Symmachiella macrocystis</name>
    <dbReference type="NCBI Taxonomy" id="2527985"/>
    <lineage>
        <taxon>Bacteria</taxon>
        <taxon>Pseudomonadati</taxon>
        <taxon>Planctomycetota</taxon>
        <taxon>Planctomycetia</taxon>
        <taxon>Planctomycetales</taxon>
        <taxon>Planctomycetaceae</taxon>
        <taxon>Symmachiella</taxon>
    </lineage>
</organism>
<evidence type="ECO:0000256" key="1">
    <source>
        <dbReference type="SAM" id="Phobius"/>
    </source>
</evidence>
<dbReference type="OrthoDB" id="289126at2"/>
<keyword evidence="5" id="KW-1185">Reference proteome</keyword>
<feature type="domain" description="DUF1553" evidence="3">
    <location>
        <begin position="548"/>
        <end position="786"/>
    </location>
</feature>
<keyword evidence="1" id="KW-1133">Transmembrane helix</keyword>
<protein>
    <recommendedName>
        <fullName evidence="6">BIG2 domain-containing protein</fullName>
    </recommendedName>
</protein>
<dbReference type="InterPro" id="IPR022655">
    <property type="entry name" value="DUF1553"/>
</dbReference>
<feature type="domain" description="DUF1549" evidence="2">
    <location>
        <begin position="270"/>
        <end position="483"/>
    </location>
</feature>
<evidence type="ECO:0000259" key="3">
    <source>
        <dbReference type="Pfam" id="PF07587"/>
    </source>
</evidence>
<dbReference type="InterPro" id="IPR011444">
    <property type="entry name" value="DUF1549"/>
</dbReference>
<evidence type="ECO:0000313" key="5">
    <source>
        <dbReference type="Proteomes" id="UP000320735"/>
    </source>
</evidence>
<evidence type="ECO:0000313" key="4">
    <source>
        <dbReference type="EMBL" id="TWU11807.1"/>
    </source>
</evidence>
<dbReference type="Pfam" id="PF07587">
    <property type="entry name" value="PSD1"/>
    <property type="match status" value="1"/>
</dbReference>
<dbReference type="PANTHER" id="PTHR35889">
    <property type="entry name" value="CYCLOINULO-OLIGOSACCHARIDE FRUCTANOTRANSFERASE-RELATED"/>
    <property type="match status" value="1"/>
</dbReference>
<evidence type="ECO:0008006" key="6">
    <source>
        <dbReference type="Google" id="ProtNLM"/>
    </source>
</evidence>
<dbReference type="Gene3D" id="2.60.40.1080">
    <property type="match status" value="1"/>
</dbReference>
<dbReference type="PANTHER" id="PTHR35889:SF3">
    <property type="entry name" value="F-BOX DOMAIN-CONTAINING PROTEIN"/>
    <property type="match status" value="1"/>
</dbReference>
<proteinExistence type="predicted"/>
<gene>
    <name evidence="4" type="ORF">CA54_06180</name>
</gene>
<sequence length="814" mass="91731">MKSPQPKTNRCAAFFRFRCEIAMAVLNLCPKIGINVLMAAVILTAVAIKAQADPPPRPAFRNHIVPLLTRLGCNKAACHGAADGQAGFHLSLFGYDLKGDHEALLSGDPNPRVNWRDPESSLILQKPCGFEDHEGGVLFEPESFEYQVLLNWVKNRAPGIPLGTDWIEVKSLDVQPAVIRGLPTDKPIQLRVQAEWNNKTSDDVTPFCRFVSKDESIATVGPAGEITLHKPGMTHVLIYYDRVIQPVEVIVPFADTASNAGPAPTGAGSIDTAVDRQLAQLGLQPAELCSEAEFLRRVSLDLTGRLPRSDEVLEFIDDKAADKRERKIDALLTSDAYTDHWTAWLCELFGLNEQVMPDGAFRREEALLSYQWVRRRVEQGTSYDQLVNDLVRNINRRSDQPFDEYIDQTNAYFRPGGEDLLVKQDQLPFFWGRKHIRDASNKALTFSHTFLAVKLQCAECHKHPFDRWTKEDFEGLEAFFEPFKFGMPSKDIPASKRIRDTFRPKKGSINDHVIRQAFDAGKRVSFPGVYIKDDDKSATAPQVDRLKVLTDWMNDRDHPYLAIALVNRVWEHFLGTGIVSTPDDLSIGNPPSNRELLDRLVLQFIESDYRLRTLHREIVTSRAYQRSSTLKDAVPEHRRQFAQSQFRPMSAEVLYDAVFQATADDETQITSTDTMVGPLSVLRNTHRARKLLARMGQPPGDEVCARVRSNDPTLPRTLELYNGPTFRKLLDRPKGWIGRLRSTGTEAAAQQLRTPGGLLPNLIDAAFLRTVSRLPSSEERSSCLSYCQESKSLPDGVRDVLWALINSREFLLNH</sequence>
<keyword evidence="1" id="KW-0812">Transmembrane</keyword>
<name>A0A5C6BJG7_9PLAN</name>
<reference evidence="4 5" key="1">
    <citation type="submission" date="2019-02" db="EMBL/GenBank/DDBJ databases">
        <title>Deep-cultivation of Planctomycetes and their phenomic and genomic characterization uncovers novel biology.</title>
        <authorList>
            <person name="Wiegand S."/>
            <person name="Jogler M."/>
            <person name="Boedeker C."/>
            <person name="Pinto D."/>
            <person name="Vollmers J."/>
            <person name="Rivas-Marin E."/>
            <person name="Kohn T."/>
            <person name="Peeters S.H."/>
            <person name="Heuer A."/>
            <person name="Rast P."/>
            <person name="Oberbeckmann S."/>
            <person name="Bunk B."/>
            <person name="Jeske O."/>
            <person name="Meyerdierks A."/>
            <person name="Storesund J.E."/>
            <person name="Kallscheuer N."/>
            <person name="Luecker S."/>
            <person name="Lage O.M."/>
            <person name="Pohl T."/>
            <person name="Merkel B.J."/>
            <person name="Hornburger P."/>
            <person name="Mueller R.-W."/>
            <person name="Bruemmer F."/>
            <person name="Labrenz M."/>
            <person name="Spormann A.M."/>
            <person name="Op Den Camp H."/>
            <person name="Overmann J."/>
            <person name="Amann R."/>
            <person name="Jetten M.S.M."/>
            <person name="Mascher T."/>
            <person name="Medema M.H."/>
            <person name="Devos D.P."/>
            <person name="Kaster A.-K."/>
            <person name="Ovreas L."/>
            <person name="Rohde M."/>
            <person name="Galperin M.Y."/>
            <person name="Jogler C."/>
        </authorList>
    </citation>
    <scope>NUCLEOTIDE SEQUENCE [LARGE SCALE GENOMIC DNA]</scope>
    <source>
        <strain evidence="4 5">CA54</strain>
    </source>
</reference>
<dbReference type="Pfam" id="PF07583">
    <property type="entry name" value="PSCyt2"/>
    <property type="match status" value="1"/>
</dbReference>
<dbReference type="Proteomes" id="UP000320735">
    <property type="component" value="Unassembled WGS sequence"/>
</dbReference>
<comment type="caution">
    <text evidence="4">The sequence shown here is derived from an EMBL/GenBank/DDBJ whole genome shotgun (WGS) entry which is preliminary data.</text>
</comment>
<dbReference type="EMBL" id="SJPP01000001">
    <property type="protein sequence ID" value="TWU11807.1"/>
    <property type="molecule type" value="Genomic_DNA"/>
</dbReference>
<evidence type="ECO:0000259" key="2">
    <source>
        <dbReference type="Pfam" id="PF07583"/>
    </source>
</evidence>
<dbReference type="AlphaFoldDB" id="A0A5C6BJG7"/>
<feature type="transmembrane region" description="Helical" evidence="1">
    <location>
        <begin position="21"/>
        <end position="48"/>
    </location>
</feature>
<keyword evidence="1" id="KW-0472">Membrane</keyword>
<accession>A0A5C6BJG7</accession>